<sequence>MENASTTSVTIHCDVKPENILLDSDFVPKVADFGLAKLVGRDFSRVLLTTMRGTIGYLAPEWISGVAITAKADVYSYGKILFEVVSGRRNSGPSGDDKVSFFPTLAAKVVIEGGSVITLLDPRLEGNADIEEVARIIKVASWCVQGNETQRPTMGQVVQILEGILEVNLPPTPRSLQIFYVNQ</sequence>
<proteinExistence type="predicted"/>
<dbReference type="Proteomes" id="UP001177021">
    <property type="component" value="Unassembled WGS sequence"/>
</dbReference>
<dbReference type="EMBL" id="CASHSV030000311">
    <property type="protein sequence ID" value="CAJ2660389.1"/>
    <property type="molecule type" value="Genomic_DNA"/>
</dbReference>
<name>A0ACB0KX00_TRIPR</name>
<reference evidence="1" key="1">
    <citation type="submission" date="2023-10" db="EMBL/GenBank/DDBJ databases">
        <authorList>
            <person name="Rodriguez Cubillos JULIANA M."/>
            <person name="De Vega J."/>
        </authorList>
    </citation>
    <scope>NUCLEOTIDE SEQUENCE</scope>
</reference>
<keyword evidence="2" id="KW-1185">Reference proteome</keyword>
<protein>
    <submittedName>
        <fullName evidence="1">Uncharacterized protein</fullName>
    </submittedName>
</protein>
<accession>A0ACB0KX00</accession>
<comment type="caution">
    <text evidence="1">The sequence shown here is derived from an EMBL/GenBank/DDBJ whole genome shotgun (WGS) entry which is preliminary data.</text>
</comment>
<evidence type="ECO:0000313" key="2">
    <source>
        <dbReference type="Proteomes" id="UP001177021"/>
    </source>
</evidence>
<organism evidence="1 2">
    <name type="scientific">Trifolium pratense</name>
    <name type="common">Red clover</name>
    <dbReference type="NCBI Taxonomy" id="57577"/>
    <lineage>
        <taxon>Eukaryota</taxon>
        <taxon>Viridiplantae</taxon>
        <taxon>Streptophyta</taxon>
        <taxon>Embryophyta</taxon>
        <taxon>Tracheophyta</taxon>
        <taxon>Spermatophyta</taxon>
        <taxon>Magnoliopsida</taxon>
        <taxon>eudicotyledons</taxon>
        <taxon>Gunneridae</taxon>
        <taxon>Pentapetalae</taxon>
        <taxon>rosids</taxon>
        <taxon>fabids</taxon>
        <taxon>Fabales</taxon>
        <taxon>Fabaceae</taxon>
        <taxon>Papilionoideae</taxon>
        <taxon>50 kb inversion clade</taxon>
        <taxon>NPAAA clade</taxon>
        <taxon>Hologalegina</taxon>
        <taxon>IRL clade</taxon>
        <taxon>Trifolieae</taxon>
        <taxon>Trifolium</taxon>
    </lineage>
</organism>
<gene>
    <name evidence="1" type="ORF">MILVUS5_LOCUS26349</name>
</gene>
<evidence type="ECO:0000313" key="1">
    <source>
        <dbReference type="EMBL" id="CAJ2660389.1"/>
    </source>
</evidence>